<organism evidence="1 2">
    <name type="scientific">Paraburkholderia dioscoreae</name>
    <dbReference type="NCBI Taxonomy" id="2604047"/>
    <lineage>
        <taxon>Bacteria</taxon>
        <taxon>Pseudomonadati</taxon>
        <taxon>Pseudomonadota</taxon>
        <taxon>Betaproteobacteria</taxon>
        <taxon>Burkholderiales</taxon>
        <taxon>Burkholderiaceae</taxon>
        <taxon>Paraburkholderia</taxon>
    </lineage>
</organism>
<evidence type="ECO:0000313" key="2">
    <source>
        <dbReference type="Proteomes" id="UP000325811"/>
    </source>
</evidence>
<dbReference type="Proteomes" id="UP000325811">
    <property type="component" value="Chromosome II"/>
</dbReference>
<name>A0A5Q4ZJA2_9BURK</name>
<reference evidence="1 2" key="1">
    <citation type="submission" date="2019-08" db="EMBL/GenBank/DDBJ databases">
        <authorList>
            <person name="Herpell B J."/>
        </authorList>
    </citation>
    <scope>NUCLEOTIDE SEQUENCE [LARGE SCALE GENOMIC DNA]</scope>
    <source>
        <strain evidence="2">Msb3</strain>
    </source>
</reference>
<evidence type="ECO:0008006" key="3">
    <source>
        <dbReference type="Google" id="ProtNLM"/>
    </source>
</evidence>
<protein>
    <recommendedName>
        <fullName evidence="3">Exopolysaccharide biosynthesis protein YbjH</fullName>
    </recommendedName>
</protein>
<dbReference type="EMBL" id="LR699554">
    <property type="protein sequence ID" value="VVD31556.1"/>
    <property type="molecule type" value="Genomic_DNA"/>
</dbReference>
<gene>
    <name evidence="1" type="ORF">PDMSB3_0253</name>
</gene>
<proteinExistence type="predicted"/>
<sequence length="237" mass="25476">MSFGDDREGIHSPPGALIPTTIDMGGNLFGHEPIGGRKTLALAAVLAFSTSAHAADPALNALGQAGGLVIPYGFALPQGVGEVQYNDFIDPRYGKTATGSQIYWGAVGLFPYVELSGGLANYPANVGAPLAHEEHVVLRHLMADVKLEVPKFFKYQPSIAFGVADIGGQTHFFPFEIRCGVASIRTGDAHCGLWTGRPPRRFVRRRTSLAVEYGIVAARRRRFEDPLCRRALSVSAD</sequence>
<accession>A0A5Q4ZJA2</accession>
<evidence type="ECO:0000313" key="1">
    <source>
        <dbReference type="EMBL" id="VVD31556.1"/>
    </source>
</evidence>
<keyword evidence="2" id="KW-1185">Reference proteome</keyword>
<dbReference type="AlphaFoldDB" id="A0A5Q4ZJA2"/>
<dbReference type="KEGG" id="pdio:PDMSB3_0253.1"/>